<keyword evidence="2" id="KW-1185">Reference proteome</keyword>
<dbReference type="EMBL" id="JACEGQ020000013">
    <property type="protein sequence ID" value="KAH8490050.1"/>
    <property type="molecule type" value="Genomic_DNA"/>
</dbReference>
<accession>A0A8T2XAK8</accession>
<dbReference type="AlphaFoldDB" id="A0A8T2XAK8"/>
<sequence length="155" mass="17144">MAVSSPLQPSFTNNKALIASLLALPSCPPPPQNAPMIAISRGLLILLGHFNQIFSISNCTCNLRIDLFKVETIERRKIYRKIHNDSPRKVEKVESLIKSIILPSKVVSITFVPSYMVGNSIEKSLKAFSWETSAQALLDSFLAYAKANPSSSTFY</sequence>
<evidence type="ECO:0000313" key="1">
    <source>
        <dbReference type="EMBL" id="KAH8490050.1"/>
    </source>
</evidence>
<evidence type="ECO:0000313" key="2">
    <source>
        <dbReference type="Proteomes" id="UP000807159"/>
    </source>
</evidence>
<gene>
    <name evidence="1" type="ORF">H0E87_022539</name>
</gene>
<organism evidence="1 2">
    <name type="scientific">Populus deltoides</name>
    <name type="common">Eastern poplar</name>
    <name type="synonym">Eastern cottonwood</name>
    <dbReference type="NCBI Taxonomy" id="3696"/>
    <lineage>
        <taxon>Eukaryota</taxon>
        <taxon>Viridiplantae</taxon>
        <taxon>Streptophyta</taxon>
        <taxon>Embryophyta</taxon>
        <taxon>Tracheophyta</taxon>
        <taxon>Spermatophyta</taxon>
        <taxon>Magnoliopsida</taxon>
        <taxon>eudicotyledons</taxon>
        <taxon>Gunneridae</taxon>
        <taxon>Pentapetalae</taxon>
        <taxon>rosids</taxon>
        <taxon>fabids</taxon>
        <taxon>Malpighiales</taxon>
        <taxon>Salicaceae</taxon>
        <taxon>Saliceae</taxon>
        <taxon>Populus</taxon>
    </lineage>
</organism>
<comment type="caution">
    <text evidence="1">The sequence shown here is derived from an EMBL/GenBank/DDBJ whole genome shotgun (WGS) entry which is preliminary data.</text>
</comment>
<dbReference type="Proteomes" id="UP000807159">
    <property type="component" value="Chromosome 13"/>
</dbReference>
<reference evidence="1" key="1">
    <citation type="journal article" date="2021" name="J. Hered.">
        <title>Genome Assembly of Salicaceae Populus deltoides (Eastern Cottonwood) I-69 Based on Nanopore Sequencing and Hi-C Technologies.</title>
        <authorList>
            <person name="Bai S."/>
            <person name="Wu H."/>
            <person name="Zhang J."/>
            <person name="Pan Z."/>
            <person name="Zhao W."/>
            <person name="Li Z."/>
            <person name="Tong C."/>
        </authorList>
    </citation>
    <scope>NUCLEOTIDE SEQUENCE</scope>
    <source>
        <tissue evidence="1">Leaf</tissue>
    </source>
</reference>
<name>A0A8T2XAK8_POPDE</name>
<proteinExistence type="predicted"/>
<protein>
    <submittedName>
        <fullName evidence="1">Uncharacterized protein</fullName>
    </submittedName>
</protein>